<keyword evidence="1" id="KW-1133">Transmembrane helix</keyword>
<accession>A0AAV2JN46</accession>
<name>A0AAV2JN46_KNICA</name>
<protein>
    <submittedName>
        <fullName evidence="2">Uncharacterized protein</fullName>
    </submittedName>
</protein>
<evidence type="ECO:0000313" key="2">
    <source>
        <dbReference type="EMBL" id="CAL1579133.1"/>
    </source>
</evidence>
<reference evidence="2 3" key="1">
    <citation type="submission" date="2024-04" db="EMBL/GenBank/DDBJ databases">
        <authorList>
            <person name="Waldvogel A.-M."/>
            <person name="Schoenle A."/>
        </authorList>
    </citation>
    <scope>NUCLEOTIDE SEQUENCE [LARGE SCALE GENOMIC DNA]</scope>
</reference>
<evidence type="ECO:0000313" key="3">
    <source>
        <dbReference type="Proteomes" id="UP001497482"/>
    </source>
</evidence>
<dbReference type="AlphaFoldDB" id="A0AAV2JN46"/>
<feature type="transmembrane region" description="Helical" evidence="1">
    <location>
        <begin position="118"/>
        <end position="138"/>
    </location>
</feature>
<keyword evidence="1" id="KW-0812">Transmembrane</keyword>
<feature type="transmembrane region" description="Helical" evidence="1">
    <location>
        <begin position="57"/>
        <end position="81"/>
    </location>
</feature>
<feature type="transmembrane region" description="Helical" evidence="1">
    <location>
        <begin position="87"/>
        <end position="111"/>
    </location>
</feature>
<feature type="transmembrane region" description="Helical" evidence="1">
    <location>
        <begin position="144"/>
        <end position="164"/>
    </location>
</feature>
<sequence>MTSILVVEDVGCSTDCSCSEDDSFDASVLVVPTRLCLCPSSVMYRPRVRGALSSSRWVCGVWFGGVWWVWVVVVFLVGWVWVVWSGVVGGIGLVVCWCGCCCVGGGVVVVGGVGCGGWWWLCWFGWVGGGVGVCVGGWGVGWVVLVVCVCWVVVCVCFVVGGWVGNEGIVVGREECFGGWVVVWGGG</sequence>
<dbReference type="Proteomes" id="UP001497482">
    <property type="component" value="Chromosome 14"/>
</dbReference>
<organism evidence="2 3">
    <name type="scientific">Knipowitschia caucasica</name>
    <name type="common">Caucasian dwarf goby</name>
    <name type="synonym">Pomatoschistus caucasicus</name>
    <dbReference type="NCBI Taxonomy" id="637954"/>
    <lineage>
        <taxon>Eukaryota</taxon>
        <taxon>Metazoa</taxon>
        <taxon>Chordata</taxon>
        <taxon>Craniata</taxon>
        <taxon>Vertebrata</taxon>
        <taxon>Euteleostomi</taxon>
        <taxon>Actinopterygii</taxon>
        <taxon>Neopterygii</taxon>
        <taxon>Teleostei</taxon>
        <taxon>Neoteleostei</taxon>
        <taxon>Acanthomorphata</taxon>
        <taxon>Gobiaria</taxon>
        <taxon>Gobiiformes</taxon>
        <taxon>Gobioidei</taxon>
        <taxon>Gobiidae</taxon>
        <taxon>Gobiinae</taxon>
        <taxon>Knipowitschia</taxon>
    </lineage>
</organism>
<keyword evidence="3" id="KW-1185">Reference proteome</keyword>
<proteinExistence type="predicted"/>
<gene>
    <name evidence="2" type="ORF">KC01_LOCUS10226</name>
</gene>
<keyword evidence="1" id="KW-0472">Membrane</keyword>
<evidence type="ECO:0000256" key="1">
    <source>
        <dbReference type="SAM" id="Phobius"/>
    </source>
</evidence>
<dbReference type="EMBL" id="OZ035836">
    <property type="protein sequence ID" value="CAL1579133.1"/>
    <property type="molecule type" value="Genomic_DNA"/>
</dbReference>